<dbReference type="EMBL" id="BLAE01000021">
    <property type="protein sequence ID" value="GES10318.1"/>
    <property type="molecule type" value="Genomic_DNA"/>
</dbReference>
<evidence type="ECO:0000313" key="3">
    <source>
        <dbReference type="Proteomes" id="UP000331127"/>
    </source>
</evidence>
<gene>
    <name evidence="2" type="ORF">Amac_039150</name>
</gene>
<comment type="caution">
    <text evidence="2">The sequence shown here is derived from an EMBL/GenBank/DDBJ whole genome shotgun (WGS) entry which is preliminary data.</text>
</comment>
<evidence type="ECO:0000313" key="2">
    <source>
        <dbReference type="EMBL" id="GES10318.1"/>
    </source>
</evidence>
<dbReference type="Proteomes" id="UP000331127">
    <property type="component" value="Unassembled WGS sequence"/>
</dbReference>
<keyword evidence="1" id="KW-0812">Transmembrane</keyword>
<evidence type="ECO:0000256" key="1">
    <source>
        <dbReference type="SAM" id="Phobius"/>
    </source>
</evidence>
<sequence length="159" mass="16823">MSLVEWIVVGGVIVGAIMFARRSRSRTVSGSDTATPLETETWRERSRGTYVTGQGILGELTVEAIASCEPDNAGEVRRAWLEDAIKRARKASQTASALSAEATTSNGRHASDMMASAMVELAEAAAAMLEEPGVVGAEQRLTNARASTRASLTVIRAVT</sequence>
<name>A0A5M3WVY7_9ACTN</name>
<accession>A0A5M3WVY7</accession>
<protein>
    <submittedName>
        <fullName evidence="2">Uncharacterized protein</fullName>
    </submittedName>
</protein>
<reference evidence="2 3" key="1">
    <citation type="submission" date="2019-10" db="EMBL/GenBank/DDBJ databases">
        <title>Whole genome shotgun sequence of Acrocarpospora macrocephala NBRC 16266.</title>
        <authorList>
            <person name="Ichikawa N."/>
            <person name="Kimura A."/>
            <person name="Kitahashi Y."/>
            <person name="Komaki H."/>
            <person name="Oguchi A."/>
        </authorList>
    </citation>
    <scope>NUCLEOTIDE SEQUENCE [LARGE SCALE GENOMIC DNA]</scope>
    <source>
        <strain evidence="2 3">NBRC 16266</strain>
    </source>
</reference>
<organism evidence="2 3">
    <name type="scientific">Acrocarpospora macrocephala</name>
    <dbReference type="NCBI Taxonomy" id="150177"/>
    <lineage>
        <taxon>Bacteria</taxon>
        <taxon>Bacillati</taxon>
        <taxon>Actinomycetota</taxon>
        <taxon>Actinomycetes</taxon>
        <taxon>Streptosporangiales</taxon>
        <taxon>Streptosporangiaceae</taxon>
        <taxon>Acrocarpospora</taxon>
    </lineage>
</organism>
<keyword evidence="1" id="KW-1133">Transmembrane helix</keyword>
<feature type="transmembrane region" description="Helical" evidence="1">
    <location>
        <begin position="6"/>
        <end position="21"/>
    </location>
</feature>
<keyword evidence="3" id="KW-1185">Reference proteome</keyword>
<keyword evidence="1" id="KW-0472">Membrane</keyword>
<proteinExistence type="predicted"/>
<dbReference type="AlphaFoldDB" id="A0A5M3WVY7"/>